<evidence type="ECO:0000256" key="2">
    <source>
        <dbReference type="ARBA" id="ARBA00024438"/>
    </source>
</evidence>
<accession>A0ABT1YJV0</accession>
<evidence type="ECO:0000313" key="7">
    <source>
        <dbReference type="EMBL" id="MCR8632265.1"/>
    </source>
</evidence>
<keyword evidence="4" id="KW-1133">Transmembrane helix</keyword>
<dbReference type="EMBL" id="JANQBD010000009">
    <property type="protein sequence ID" value="MCR8632265.1"/>
    <property type="molecule type" value="Genomic_DNA"/>
</dbReference>
<dbReference type="Gene3D" id="1.10.10.1320">
    <property type="entry name" value="Anti-sigma factor, zinc-finger domain"/>
    <property type="match status" value="1"/>
</dbReference>
<evidence type="ECO:0000313" key="8">
    <source>
        <dbReference type="Proteomes" id="UP001300012"/>
    </source>
</evidence>
<evidence type="ECO:0000256" key="3">
    <source>
        <dbReference type="SAM" id="MobiDB-lite"/>
    </source>
</evidence>
<comment type="caution">
    <text evidence="7">The sequence shown here is derived from an EMBL/GenBank/DDBJ whole genome shotgun (WGS) entry which is preliminary data.</text>
</comment>
<reference evidence="7 8" key="1">
    <citation type="submission" date="2022-08" db="EMBL/GenBank/DDBJ databases">
        <title>Paenibacillus endoradicis sp. nov., Paenibacillus radicibacter sp. nov and Paenibacillus pararadicis sp. nov., three cold-adapted plant growth-promoting bacteria isolated from root of Larix gmelinii in Great Khingan.</title>
        <authorList>
            <person name="Xue H."/>
        </authorList>
    </citation>
    <scope>NUCLEOTIDE SEQUENCE [LARGE SCALE GENOMIC DNA]</scope>
    <source>
        <strain evidence="7 8">N5-1-1-5</strain>
    </source>
</reference>
<protein>
    <recommendedName>
        <fullName evidence="2">Anti-sigma-W factor RsiW</fullName>
    </recommendedName>
</protein>
<keyword evidence="4" id="KW-0472">Membrane</keyword>
<feature type="domain" description="Putative zinc-finger" evidence="5">
    <location>
        <begin position="9"/>
        <end position="36"/>
    </location>
</feature>
<evidence type="ECO:0000256" key="1">
    <source>
        <dbReference type="ARBA" id="ARBA00024353"/>
    </source>
</evidence>
<keyword evidence="4" id="KW-0812">Transmembrane</keyword>
<dbReference type="Proteomes" id="UP001300012">
    <property type="component" value="Unassembled WGS sequence"/>
</dbReference>
<name>A0ABT1YJV0_9BACL</name>
<gene>
    <name evidence="7" type="ORF">NV381_13735</name>
</gene>
<dbReference type="RefSeq" id="WP_258213863.1">
    <property type="nucleotide sequence ID" value="NZ_JANQBD010000009.1"/>
</dbReference>
<dbReference type="Gene3D" id="2.60.40.1630">
    <property type="entry name" value="bacillus anthracis domain"/>
    <property type="match status" value="1"/>
</dbReference>
<organism evidence="7 8">
    <name type="scientific">Paenibacillus radicis</name>
    <name type="common">ex Xue et al. 2023</name>
    <dbReference type="NCBI Taxonomy" id="2972489"/>
    <lineage>
        <taxon>Bacteria</taxon>
        <taxon>Bacillati</taxon>
        <taxon>Bacillota</taxon>
        <taxon>Bacilli</taxon>
        <taxon>Bacillales</taxon>
        <taxon>Paenibacillaceae</taxon>
        <taxon>Paenibacillus</taxon>
    </lineage>
</organism>
<dbReference type="InterPro" id="IPR041916">
    <property type="entry name" value="Anti_sigma_zinc_sf"/>
</dbReference>
<keyword evidence="8" id="KW-1185">Reference proteome</keyword>
<feature type="compositionally biased region" description="Basic and acidic residues" evidence="3">
    <location>
        <begin position="635"/>
        <end position="644"/>
    </location>
</feature>
<proteinExistence type="inferred from homology"/>
<evidence type="ECO:0000256" key="4">
    <source>
        <dbReference type="SAM" id="Phobius"/>
    </source>
</evidence>
<feature type="compositionally biased region" description="Low complexity" evidence="3">
    <location>
        <begin position="646"/>
        <end position="659"/>
    </location>
</feature>
<dbReference type="InterPro" id="IPR027383">
    <property type="entry name" value="Znf_put"/>
</dbReference>
<dbReference type="Pfam" id="PF13490">
    <property type="entry name" value="zf-HC2"/>
    <property type="match status" value="1"/>
</dbReference>
<evidence type="ECO:0000259" key="6">
    <source>
        <dbReference type="Pfam" id="PF13786"/>
    </source>
</evidence>
<sequence length="767" mass="87346">MKCMETNPLNDYMEGQLSQSESIQFEKHLESCKGCQLQLEHWINKHEDFEDSWEEQVTDETFMQNILDQLTPYTPSEETNPAEVMIDSPKLINWKQRSLDIMKKITIAAVGLAVVISLGTYVSPTFANYVKSFFNSTEQVDPGMKNAYNEGFVKPLGLKVTDQGITIEVKEVLADTMRIAIISEATDQDGNSVDLNQSRELQFIIKDVTGNPLIDRKMGGWRASKKGEQLMVEQALTDLITGGKQLPDEVTVELSWKKIGQTSGDWVLNIPIDMAKAKAVTKTVGINKQYISPQGLKISLKRIELAPSLTLLSLETQLTPELYQQKKEIIRLNGLTEQRKLGDPLLPFTLAHDIQDYTLAYELLDQQGQVVAAWDEVTGKNYNSKNTINYGLSSLGNDESGYKWWHAFAPLTEKPEKLMFKLRAIYSKELANFNIKMNLDSLNKEQIKTEYNGSKFTFSDFSLKDYEEESDINGQPIQRKGGVIQFQAELAKDIVGLNVWQARDENGKEYNVKLEKKSTVGEDRKVTLQGVLLINLLHQPQELTLSYHISEMENRDVSWEELIDLNPLPSTAFVNDSVEEKTAKEPQLEAEPQQLAQLEPESQQLMIPESQEQEEQQPVMPEPQDQEEQQLVKPEPQDQEKQQESARAQPEPQQVAQPQKTVTADDEAIKKSIEAHFRAKYMSLKDLKEKYKIDFIVHNAEKNKNGLYKMAFYDLKGQKELYVIDFIDLEVLEQFGTDTGSGKWHLVRLSDGLYVSIDSLKNNDLIE</sequence>
<feature type="domain" description="DUF4179" evidence="6">
    <location>
        <begin position="101"/>
        <end position="182"/>
    </location>
</feature>
<feature type="region of interest" description="Disordered" evidence="3">
    <location>
        <begin position="609"/>
        <end position="664"/>
    </location>
</feature>
<dbReference type="InterPro" id="IPR025436">
    <property type="entry name" value="DUF4179"/>
</dbReference>
<evidence type="ECO:0000259" key="5">
    <source>
        <dbReference type="Pfam" id="PF13490"/>
    </source>
</evidence>
<feature type="compositionally biased region" description="Low complexity" evidence="3">
    <location>
        <begin position="609"/>
        <end position="623"/>
    </location>
</feature>
<feature type="transmembrane region" description="Helical" evidence="4">
    <location>
        <begin position="105"/>
        <end position="123"/>
    </location>
</feature>
<comment type="similarity">
    <text evidence="1">Belongs to the zinc-associated anti-sigma factor (ZAS) superfamily. Anti-sigma-W factor family.</text>
</comment>
<dbReference type="Pfam" id="PF13786">
    <property type="entry name" value="DUF4179"/>
    <property type="match status" value="1"/>
</dbReference>